<feature type="transmembrane region" description="Helical" evidence="4">
    <location>
        <begin position="136"/>
        <end position="154"/>
    </location>
</feature>
<dbReference type="GO" id="GO:0046983">
    <property type="term" value="F:protein dimerization activity"/>
    <property type="evidence" value="ECO:0007669"/>
    <property type="project" value="InterPro"/>
</dbReference>
<dbReference type="Pfam" id="PF02518">
    <property type="entry name" value="HATPase_c"/>
    <property type="match status" value="1"/>
</dbReference>
<feature type="transmembrane region" description="Helical" evidence="4">
    <location>
        <begin position="103"/>
        <end position="124"/>
    </location>
</feature>
<dbReference type="InterPro" id="IPR050482">
    <property type="entry name" value="Sensor_HK_TwoCompSys"/>
</dbReference>
<keyword evidence="4" id="KW-0812">Transmembrane</keyword>
<sequence>MFLQTIPYPQLRLFFDGMLCMMALYALFSFTQHRRAIYWQYALYILCMIITFYWDDIDYGKANYLPGTNFKVVIVESLAFLLYIRFAVLLIEIPRLDPFSNRVLRIMTIIIAIEMVADLVLYLTDASNLIKSNNYIIFRCVIAFGALIVVPRILKLRQAAIGYFIAGSLFFVLGCLTALTINFIPAVFDRNPGNALTFPVTFMEFGVILEVLCFTLGMSVKNRKNELEKIDAQDQLIEQLLENEKKQSALMRIRDDISRDLHDELGADLSSISVMSYAAIRQMNGQESGATDTVNIIGETSRKVIARMREIIWSLHSAHDSVTNFSFRAKETAYALFEHQPIELHLDFPPEEVDSRIPAEYRRNLFLVYKEILHNIVRHSQAQNVYISLCIENDYLDLTMKDDGTGFVYRENKSSGNGLMNLKQRTSAFSGKFSLESEPGKGTIVNVKCPVTPGSDTI</sequence>
<feature type="domain" description="Histidine kinase" evidence="5">
    <location>
        <begin position="256"/>
        <end position="453"/>
    </location>
</feature>
<comment type="caution">
    <text evidence="6">The sequence shown here is derived from an EMBL/GenBank/DDBJ whole genome shotgun (WGS) entry which is preliminary data.</text>
</comment>
<feature type="transmembrane region" description="Helical" evidence="4">
    <location>
        <begin position="37"/>
        <end position="54"/>
    </location>
</feature>
<dbReference type="SUPFAM" id="SSF55874">
    <property type="entry name" value="ATPase domain of HSP90 chaperone/DNA topoisomerase II/histidine kinase"/>
    <property type="match status" value="1"/>
</dbReference>
<protein>
    <recommendedName>
        <fullName evidence="5">Histidine kinase domain-containing protein</fullName>
    </recommendedName>
</protein>
<feature type="transmembrane region" description="Helical" evidence="4">
    <location>
        <begin position="196"/>
        <end position="220"/>
    </location>
</feature>
<keyword evidence="4" id="KW-1133">Transmembrane helix</keyword>
<dbReference type="PANTHER" id="PTHR24421">
    <property type="entry name" value="NITRATE/NITRITE SENSOR PROTEIN NARX-RELATED"/>
    <property type="match status" value="1"/>
</dbReference>
<dbReference type="Gene3D" id="3.30.565.10">
    <property type="entry name" value="Histidine kinase-like ATPase, C-terminal domain"/>
    <property type="match status" value="1"/>
</dbReference>
<evidence type="ECO:0000313" key="6">
    <source>
        <dbReference type="EMBL" id="TDE16599.1"/>
    </source>
</evidence>
<dbReference type="Gene3D" id="1.20.5.1930">
    <property type="match status" value="1"/>
</dbReference>
<evidence type="ECO:0000256" key="1">
    <source>
        <dbReference type="ARBA" id="ARBA00022679"/>
    </source>
</evidence>
<evidence type="ECO:0000313" key="7">
    <source>
        <dbReference type="Proteomes" id="UP000294850"/>
    </source>
</evidence>
<keyword evidence="1" id="KW-0808">Transferase</keyword>
<accession>A0A4R5DQP4</accession>
<name>A0A4R5DQP4_9BACT</name>
<dbReference type="GO" id="GO:0000155">
    <property type="term" value="F:phosphorelay sensor kinase activity"/>
    <property type="evidence" value="ECO:0007669"/>
    <property type="project" value="InterPro"/>
</dbReference>
<dbReference type="Pfam" id="PF07695">
    <property type="entry name" value="7TMR-DISM_7TM"/>
    <property type="match status" value="1"/>
</dbReference>
<dbReference type="RefSeq" id="WP_131958132.1">
    <property type="nucleotide sequence ID" value="NZ_SMFL01000003.1"/>
</dbReference>
<dbReference type="InterPro" id="IPR036890">
    <property type="entry name" value="HATPase_C_sf"/>
</dbReference>
<proteinExistence type="predicted"/>
<dbReference type="EMBL" id="SMFL01000003">
    <property type="protein sequence ID" value="TDE16599.1"/>
    <property type="molecule type" value="Genomic_DNA"/>
</dbReference>
<reference evidence="6 7" key="1">
    <citation type="submission" date="2019-03" db="EMBL/GenBank/DDBJ databases">
        <title>Dyadobacter AR-3-6 sp. nov., isolated from arctic soil.</title>
        <authorList>
            <person name="Chaudhary D.K."/>
        </authorList>
    </citation>
    <scope>NUCLEOTIDE SEQUENCE [LARGE SCALE GENOMIC DNA]</scope>
    <source>
        <strain evidence="6 7">AR-3-6</strain>
    </source>
</reference>
<dbReference type="InterPro" id="IPR003594">
    <property type="entry name" value="HATPase_dom"/>
</dbReference>
<keyword evidence="2" id="KW-0418">Kinase</keyword>
<organism evidence="6 7">
    <name type="scientific">Dyadobacter psychrotolerans</name>
    <dbReference type="NCBI Taxonomy" id="2541721"/>
    <lineage>
        <taxon>Bacteria</taxon>
        <taxon>Pseudomonadati</taxon>
        <taxon>Bacteroidota</taxon>
        <taxon>Cytophagia</taxon>
        <taxon>Cytophagales</taxon>
        <taxon>Spirosomataceae</taxon>
        <taxon>Dyadobacter</taxon>
    </lineage>
</organism>
<dbReference type="InterPro" id="IPR011712">
    <property type="entry name" value="Sig_transdc_His_kin_sub3_dim/P"/>
</dbReference>
<dbReference type="InterPro" id="IPR005467">
    <property type="entry name" value="His_kinase_dom"/>
</dbReference>
<dbReference type="AlphaFoldDB" id="A0A4R5DQP4"/>
<keyword evidence="3" id="KW-0902">Two-component regulatory system</keyword>
<dbReference type="OrthoDB" id="1523646at2"/>
<dbReference type="PROSITE" id="PS50109">
    <property type="entry name" value="HIS_KIN"/>
    <property type="match status" value="1"/>
</dbReference>
<evidence type="ECO:0000259" key="5">
    <source>
        <dbReference type="PROSITE" id="PS50109"/>
    </source>
</evidence>
<dbReference type="GO" id="GO:0016020">
    <property type="term" value="C:membrane"/>
    <property type="evidence" value="ECO:0007669"/>
    <property type="project" value="InterPro"/>
</dbReference>
<gene>
    <name evidence="6" type="ORF">E0F88_10215</name>
</gene>
<feature type="transmembrane region" description="Helical" evidence="4">
    <location>
        <begin position="12"/>
        <end position="30"/>
    </location>
</feature>
<dbReference type="CDD" id="cd16917">
    <property type="entry name" value="HATPase_UhpB-NarQ-NarX-like"/>
    <property type="match status" value="1"/>
</dbReference>
<keyword evidence="7" id="KW-1185">Reference proteome</keyword>
<evidence type="ECO:0000256" key="3">
    <source>
        <dbReference type="ARBA" id="ARBA00023012"/>
    </source>
</evidence>
<dbReference type="Pfam" id="PF07730">
    <property type="entry name" value="HisKA_3"/>
    <property type="match status" value="1"/>
</dbReference>
<evidence type="ECO:0000256" key="2">
    <source>
        <dbReference type="ARBA" id="ARBA00022777"/>
    </source>
</evidence>
<feature type="transmembrane region" description="Helical" evidence="4">
    <location>
        <begin position="161"/>
        <end position="184"/>
    </location>
</feature>
<dbReference type="InterPro" id="IPR011623">
    <property type="entry name" value="7TMR_DISM_rcpt_extracell_dom1"/>
</dbReference>
<feature type="transmembrane region" description="Helical" evidence="4">
    <location>
        <begin position="74"/>
        <end position="91"/>
    </location>
</feature>
<evidence type="ECO:0000256" key="4">
    <source>
        <dbReference type="SAM" id="Phobius"/>
    </source>
</evidence>
<keyword evidence="4" id="KW-0472">Membrane</keyword>
<dbReference type="Proteomes" id="UP000294850">
    <property type="component" value="Unassembled WGS sequence"/>
</dbReference>